<dbReference type="EMBL" id="NMUH01004634">
    <property type="protein sequence ID" value="MQM10292.1"/>
    <property type="molecule type" value="Genomic_DNA"/>
</dbReference>
<dbReference type="OrthoDB" id="1858978at2759"/>
<dbReference type="InterPro" id="IPR004314">
    <property type="entry name" value="Neprosin"/>
</dbReference>
<name>A0A843WIS0_COLES</name>
<evidence type="ECO:0000313" key="2">
    <source>
        <dbReference type="EMBL" id="MQM10292.1"/>
    </source>
</evidence>
<sequence>MGSKTNGYQTYCYNLDCPGFVQTNRLVGLSSFIVPVSSVGGPQYTVDLEIFQDLSTKHWWVRLQGTDMGYWPKQLVPSFQSAGADGFDFGGRVLNTRPNGHHTSTGMGLGRFPTEGLGKAAFFRNVEIAYADYERGKYNFPGQAHPASDVPGCYFVQEGGDFHGPWVYHFYYGGPGRGNSCS</sequence>
<dbReference type="Proteomes" id="UP000652761">
    <property type="component" value="Unassembled WGS sequence"/>
</dbReference>
<protein>
    <recommendedName>
        <fullName evidence="1">Neprosin PEP catalytic domain-containing protein</fullName>
    </recommendedName>
</protein>
<comment type="caution">
    <text evidence="2">The sequence shown here is derived from an EMBL/GenBank/DDBJ whole genome shotgun (WGS) entry which is preliminary data.</text>
</comment>
<keyword evidence="3" id="KW-1185">Reference proteome</keyword>
<reference evidence="2" key="1">
    <citation type="submission" date="2017-07" db="EMBL/GenBank/DDBJ databases">
        <title>Taro Niue Genome Assembly and Annotation.</title>
        <authorList>
            <person name="Atibalentja N."/>
            <person name="Keating K."/>
            <person name="Fields C.J."/>
        </authorList>
    </citation>
    <scope>NUCLEOTIDE SEQUENCE</scope>
    <source>
        <strain evidence="2">Niue_2</strain>
        <tissue evidence="2">Leaf</tissue>
    </source>
</reference>
<gene>
    <name evidence="2" type="ORF">Taro_043184</name>
</gene>
<dbReference type="Pfam" id="PF03080">
    <property type="entry name" value="Neprosin"/>
    <property type="match status" value="1"/>
</dbReference>
<dbReference type="PANTHER" id="PTHR31589:SF221">
    <property type="entry name" value="LIGASE, PUTATIVE (DUF239)-RELATED"/>
    <property type="match status" value="1"/>
</dbReference>
<dbReference type="PANTHER" id="PTHR31589">
    <property type="entry name" value="PROTEIN, PUTATIVE (DUF239)-RELATED-RELATED"/>
    <property type="match status" value="1"/>
</dbReference>
<feature type="domain" description="Neprosin PEP catalytic" evidence="1">
    <location>
        <begin position="1"/>
        <end position="182"/>
    </location>
</feature>
<dbReference type="AlphaFoldDB" id="A0A843WIS0"/>
<evidence type="ECO:0000313" key="3">
    <source>
        <dbReference type="Proteomes" id="UP000652761"/>
    </source>
</evidence>
<evidence type="ECO:0000259" key="1">
    <source>
        <dbReference type="PROSITE" id="PS52045"/>
    </source>
</evidence>
<dbReference type="InterPro" id="IPR053168">
    <property type="entry name" value="Glutamic_endopeptidase"/>
</dbReference>
<proteinExistence type="predicted"/>
<accession>A0A843WIS0</accession>
<dbReference type="PROSITE" id="PS52045">
    <property type="entry name" value="NEPROSIN_PEP_CD"/>
    <property type="match status" value="1"/>
</dbReference>
<organism evidence="2 3">
    <name type="scientific">Colocasia esculenta</name>
    <name type="common">Wild taro</name>
    <name type="synonym">Arum esculentum</name>
    <dbReference type="NCBI Taxonomy" id="4460"/>
    <lineage>
        <taxon>Eukaryota</taxon>
        <taxon>Viridiplantae</taxon>
        <taxon>Streptophyta</taxon>
        <taxon>Embryophyta</taxon>
        <taxon>Tracheophyta</taxon>
        <taxon>Spermatophyta</taxon>
        <taxon>Magnoliopsida</taxon>
        <taxon>Liliopsida</taxon>
        <taxon>Araceae</taxon>
        <taxon>Aroideae</taxon>
        <taxon>Colocasieae</taxon>
        <taxon>Colocasia</taxon>
    </lineage>
</organism>